<reference evidence="2 3" key="1">
    <citation type="submission" date="2021-01" db="EMBL/GenBank/DDBJ databases">
        <title>Belnapia mucosa sp. nov. and Belnapia arida sp. nov., isolated from the Tabernas Desert (Almeria, Spain).</title>
        <authorList>
            <person name="Molina-Menor E."/>
            <person name="Vidal-Verdu A."/>
            <person name="Calonge A."/>
            <person name="Satari L."/>
            <person name="Pereto J."/>
            <person name="Porcar M."/>
        </authorList>
    </citation>
    <scope>NUCLEOTIDE SEQUENCE [LARGE SCALE GENOMIC DNA]</scope>
    <source>
        <strain evidence="2 3">T18</strain>
    </source>
</reference>
<comment type="caution">
    <text evidence="2">The sequence shown here is derived from an EMBL/GenBank/DDBJ whole genome shotgun (WGS) entry which is preliminary data.</text>
</comment>
<keyword evidence="1" id="KW-0812">Transmembrane</keyword>
<accession>A0ABS1UCW6</accession>
<proteinExistence type="predicted"/>
<name>A0ABS1UCW6_9PROT</name>
<evidence type="ECO:0000313" key="3">
    <source>
        <dbReference type="Proteomes" id="UP000660885"/>
    </source>
</evidence>
<evidence type="ECO:0000313" key="2">
    <source>
        <dbReference type="EMBL" id="MBL6081789.1"/>
    </source>
</evidence>
<keyword evidence="3" id="KW-1185">Reference proteome</keyword>
<organism evidence="2 3">
    <name type="scientific">Belnapia arida</name>
    <dbReference type="NCBI Taxonomy" id="2804533"/>
    <lineage>
        <taxon>Bacteria</taxon>
        <taxon>Pseudomonadati</taxon>
        <taxon>Pseudomonadota</taxon>
        <taxon>Alphaproteobacteria</taxon>
        <taxon>Acetobacterales</taxon>
        <taxon>Roseomonadaceae</taxon>
        <taxon>Belnapia</taxon>
    </lineage>
</organism>
<dbReference type="EMBL" id="JAETWB010000036">
    <property type="protein sequence ID" value="MBL6081789.1"/>
    <property type="molecule type" value="Genomic_DNA"/>
</dbReference>
<keyword evidence="1" id="KW-0472">Membrane</keyword>
<keyword evidence="1" id="KW-1133">Transmembrane helix</keyword>
<dbReference type="RefSeq" id="WP_202835003.1">
    <property type="nucleotide sequence ID" value="NZ_JAETWB010000036.1"/>
</dbReference>
<sequence length="47" mass="5328">MDNELLRFARLAVAVALYVTLSPSRFATPACALATLFTLLLLWERWC</sequence>
<feature type="transmembrane region" description="Helical" evidence="1">
    <location>
        <begin position="26"/>
        <end position="43"/>
    </location>
</feature>
<dbReference type="Proteomes" id="UP000660885">
    <property type="component" value="Unassembled WGS sequence"/>
</dbReference>
<gene>
    <name evidence="2" type="ORF">JMJ56_27785</name>
</gene>
<protein>
    <submittedName>
        <fullName evidence="2">Uncharacterized protein</fullName>
    </submittedName>
</protein>
<evidence type="ECO:0000256" key="1">
    <source>
        <dbReference type="SAM" id="Phobius"/>
    </source>
</evidence>